<dbReference type="AlphaFoldDB" id="A0A3S2W3B6"/>
<evidence type="ECO:0000256" key="3">
    <source>
        <dbReference type="PROSITE-ProRule" id="PRU00335"/>
    </source>
</evidence>
<organism evidence="5 6">
    <name type="scientific">Niallia taxi</name>
    <dbReference type="NCBI Taxonomy" id="2499688"/>
    <lineage>
        <taxon>Bacteria</taxon>
        <taxon>Bacillati</taxon>
        <taxon>Bacillota</taxon>
        <taxon>Bacilli</taxon>
        <taxon>Bacillales</taxon>
        <taxon>Bacillaceae</taxon>
        <taxon>Niallia</taxon>
    </lineage>
</organism>
<evidence type="ECO:0000256" key="2">
    <source>
        <dbReference type="ARBA" id="ARBA00023125"/>
    </source>
</evidence>
<accession>A0A3S2W3B6</accession>
<dbReference type="PROSITE" id="PS50977">
    <property type="entry name" value="HTH_TETR_2"/>
    <property type="match status" value="1"/>
</dbReference>
<dbReference type="SUPFAM" id="SSF46689">
    <property type="entry name" value="Homeodomain-like"/>
    <property type="match status" value="1"/>
</dbReference>
<dbReference type="Pfam" id="PF00440">
    <property type="entry name" value="TetR_N"/>
    <property type="match status" value="1"/>
</dbReference>
<dbReference type="InterPro" id="IPR009057">
    <property type="entry name" value="Homeodomain-like_sf"/>
</dbReference>
<dbReference type="GO" id="GO:0003677">
    <property type="term" value="F:DNA binding"/>
    <property type="evidence" value="ECO:0007669"/>
    <property type="project" value="UniProtKB-UniRule"/>
</dbReference>
<proteinExistence type="predicted"/>
<feature type="DNA-binding region" description="H-T-H motif" evidence="3">
    <location>
        <begin position="32"/>
        <end position="51"/>
    </location>
</feature>
<evidence type="ECO:0000256" key="1">
    <source>
        <dbReference type="ARBA" id="ARBA00022491"/>
    </source>
</evidence>
<evidence type="ECO:0000259" key="4">
    <source>
        <dbReference type="PROSITE" id="PS50977"/>
    </source>
</evidence>
<evidence type="ECO:0000313" key="5">
    <source>
        <dbReference type="EMBL" id="RVT60866.1"/>
    </source>
</evidence>
<keyword evidence="2 3" id="KW-0238">DNA-binding</keyword>
<dbReference type="InterPro" id="IPR001647">
    <property type="entry name" value="HTH_TetR"/>
</dbReference>
<dbReference type="PANTHER" id="PTHR43479">
    <property type="entry name" value="ACREF/ENVCD OPERON REPRESSOR-RELATED"/>
    <property type="match status" value="1"/>
</dbReference>
<dbReference type="EMBL" id="RZTZ01000006">
    <property type="protein sequence ID" value="RVT60866.1"/>
    <property type="molecule type" value="Genomic_DNA"/>
</dbReference>
<dbReference type="Pfam" id="PF14278">
    <property type="entry name" value="TetR_C_8"/>
    <property type="match status" value="1"/>
</dbReference>
<protein>
    <submittedName>
        <fullName evidence="5">TetR/AcrR family transcriptional regulator</fullName>
    </submittedName>
</protein>
<dbReference type="InterPro" id="IPR050624">
    <property type="entry name" value="HTH-type_Tx_Regulator"/>
</dbReference>
<reference evidence="5 6" key="1">
    <citation type="submission" date="2019-01" db="EMBL/GenBank/DDBJ databases">
        <title>Bacillus sp. M5HDSG1-1, whole genome shotgun sequence.</title>
        <authorList>
            <person name="Tuo L."/>
        </authorList>
    </citation>
    <scope>NUCLEOTIDE SEQUENCE [LARGE SCALE GENOMIC DNA]</scope>
    <source>
        <strain evidence="5 6">M5HDSG1-1</strain>
    </source>
</reference>
<gene>
    <name evidence="5" type="ORF">EM808_16735</name>
</gene>
<dbReference type="GeneID" id="87618854"/>
<keyword evidence="6" id="KW-1185">Reference proteome</keyword>
<keyword evidence="1" id="KW-0678">Repressor</keyword>
<sequence>MEKVDRRITKTKKAILCAYLSLLQSKGADSISVSDITKKADINRATFYAHYKDKFDLLEKSMKDVLDDLEKAIELQHKDDETFNLKTLEEIFKAILTNIYKHKEFYTVMLGKHGPSIFSEKLQEIFYEKTVKGLMTVHREGEVDLLVPTPIYLSYVTSAQFGVTKYWIKNNYLESPVFMAKQLLMLYKLGGATVADYKE</sequence>
<dbReference type="InterPro" id="IPR039532">
    <property type="entry name" value="TetR_C_Firmicutes"/>
</dbReference>
<dbReference type="Proteomes" id="UP000288024">
    <property type="component" value="Unassembled WGS sequence"/>
</dbReference>
<dbReference type="RefSeq" id="WP_127739338.1">
    <property type="nucleotide sequence ID" value="NZ_CP196003.1"/>
</dbReference>
<comment type="caution">
    <text evidence="5">The sequence shown here is derived from an EMBL/GenBank/DDBJ whole genome shotgun (WGS) entry which is preliminary data.</text>
</comment>
<evidence type="ECO:0000313" key="6">
    <source>
        <dbReference type="Proteomes" id="UP000288024"/>
    </source>
</evidence>
<dbReference type="PANTHER" id="PTHR43479:SF7">
    <property type="entry name" value="TETR-FAMILY TRANSCRIPTIONAL REGULATOR"/>
    <property type="match status" value="1"/>
</dbReference>
<feature type="domain" description="HTH tetR-type" evidence="4">
    <location>
        <begin position="9"/>
        <end position="69"/>
    </location>
</feature>
<name>A0A3S2W3B6_9BACI</name>
<dbReference type="Gene3D" id="1.10.357.10">
    <property type="entry name" value="Tetracycline Repressor, domain 2"/>
    <property type="match status" value="1"/>
</dbReference>